<dbReference type="GO" id="GO:0022857">
    <property type="term" value="F:transmembrane transporter activity"/>
    <property type="evidence" value="ECO:0007669"/>
    <property type="project" value="InterPro"/>
</dbReference>
<feature type="compositionally biased region" description="Basic and acidic residues" evidence="8">
    <location>
        <begin position="1013"/>
        <end position="1022"/>
    </location>
</feature>
<feature type="transmembrane region" description="Helical" evidence="9">
    <location>
        <begin position="1547"/>
        <end position="1567"/>
    </location>
</feature>
<feature type="domain" description="Major facilitator superfamily (MFS) profile" evidence="10">
    <location>
        <begin position="494"/>
        <end position="927"/>
    </location>
</feature>
<evidence type="ECO:0000256" key="7">
    <source>
        <dbReference type="ARBA" id="ARBA00038459"/>
    </source>
</evidence>
<dbReference type="Gene3D" id="1.10.286.90">
    <property type="entry name" value="MFS transporter, transmembrane helix TM10b"/>
    <property type="match status" value="1"/>
</dbReference>
<evidence type="ECO:0000256" key="2">
    <source>
        <dbReference type="ARBA" id="ARBA00022448"/>
    </source>
</evidence>
<keyword evidence="5 9" id="KW-1133">Transmembrane helix</keyword>
<evidence type="ECO:0000256" key="8">
    <source>
        <dbReference type="SAM" id="MobiDB-lite"/>
    </source>
</evidence>
<reference evidence="11 12" key="1">
    <citation type="submission" date="2015-02" db="EMBL/GenBank/DDBJ databases">
        <title>Draft genome sequence of Aspergillus parasiticus SU-1.</title>
        <authorList>
            <person name="Yu J."/>
            <person name="Fedorova N."/>
            <person name="Yin Y."/>
            <person name="Losada L."/>
            <person name="Zafar N."/>
            <person name="Taujale R."/>
            <person name="Ehrlich K.C."/>
            <person name="Bhatnagar D."/>
            <person name="Cleveland T.E."/>
            <person name="Bennett J.W."/>
            <person name="Nierman W.C."/>
        </authorList>
    </citation>
    <scope>NUCLEOTIDE SEQUENCE [LARGE SCALE GENOMIC DNA]</scope>
    <source>
        <strain evidence="12">ATCC 56775 / NRRL 5862 / SRRC 143 / SU-1</strain>
    </source>
</reference>
<feature type="transmembrane region" description="Helical" evidence="9">
    <location>
        <begin position="1382"/>
        <end position="1403"/>
    </location>
</feature>
<feature type="transmembrane region" description="Helical" evidence="9">
    <location>
        <begin position="1637"/>
        <end position="1656"/>
    </location>
</feature>
<dbReference type="CDD" id="cd14688">
    <property type="entry name" value="bZIP_YAP"/>
    <property type="match status" value="1"/>
</dbReference>
<dbReference type="InterPro" id="IPR036291">
    <property type="entry name" value="NAD(P)-bd_dom_sf"/>
</dbReference>
<dbReference type="InterPro" id="IPR011701">
    <property type="entry name" value="MFS"/>
</dbReference>
<evidence type="ECO:0000259" key="10">
    <source>
        <dbReference type="PROSITE" id="PS50850"/>
    </source>
</evidence>
<dbReference type="CDD" id="cd17352">
    <property type="entry name" value="MFS_MCT_SLC16"/>
    <property type="match status" value="1"/>
</dbReference>
<dbReference type="InterPro" id="IPR020846">
    <property type="entry name" value="MFS_dom"/>
</dbReference>
<feature type="transmembrane region" description="Helical" evidence="9">
    <location>
        <begin position="1350"/>
        <end position="1370"/>
    </location>
</feature>
<dbReference type="GO" id="GO:0005886">
    <property type="term" value="C:plasma membrane"/>
    <property type="evidence" value="ECO:0007669"/>
    <property type="project" value="UniProtKB-SubCell"/>
</dbReference>
<evidence type="ECO:0000256" key="3">
    <source>
        <dbReference type="ARBA" id="ARBA00022475"/>
    </source>
</evidence>
<evidence type="ECO:0000256" key="9">
    <source>
        <dbReference type="SAM" id="Phobius"/>
    </source>
</evidence>
<organism evidence="11 12">
    <name type="scientific">Aspergillus parasiticus (strain ATCC 56775 / NRRL 5862 / SRRC 143 / SU-1)</name>
    <dbReference type="NCBI Taxonomy" id="1403190"/>
    <lineage>
        <taxon>Eukaryota</taxon>
        <taxon>Fungi</taxon>
        <taxon>Dikarya</taxon>
        <taxon>Ascomycota</taxon>
        <taxon>Pezizomycotina</taxon>
        <taxon>Eurotiomycetes</taxon>
        <taxon>Eurotiomycetidae</taxon>
        <taxon>Eurotiales</taxon>
        <taxon>Aspergillaceae</taxon>
        <taxon>Aspergillus</taxon>
        <taxon>Aspergillus subgen. Circumdati</taxon>
    </lineage>
</organism>
<feature type="transmembrane region" description="Helical" evidence="9">
    <location>
        <begin position="1440"/>
        <end position="1461"/>
    </location>
</feature>
<dbReference type="PROSITE" id="PS50850">
    <property type="entry name" value="MFS"/>
    <property type="match status" value="1"/>
</dbReference>
<feature type="transmembrane region" description="Helical" evidence="9">
    <location>
        <begin position="529"/>
        <end position="548"/>
    </location>
</feature>
<feature type="transmembrane region" description="Helical" evidence="9">
    <location>
        <begin position="622"/>
        <end position="644"/>
    </location>
</feature>
<evidence type="ECO:0000256" key="4">
    <source>
        <dbReference type="ARBA" id="ARBA00022692"/>
    </source>
</evidence>
<keyword evidence="6 9" id="KW-0472">Membrane</keyword>
<dbReference type="SUPFAM" id="SSF51735">
    <property type="entry name" value="NAD(P)-binding Rossmann-fold domains"/>
    <property type="match status" value="1"/>
</dbReference>
<proteinExistence type="inferred from homology"/>
<evidence type="ECO:0000313" key="12">
    <source>
        <dbReference type="Proteomes" id="UP000033540"/>
    </source>
</evidence>
<dbReference type="GO" id="GO:0000166">
    <property type="term" value="F:nucleotide binding"/>
    <property type="evidence" value="ECO:0007669"/>
    <property type="project" value="InterPro"/>
</dbReference>
<keyword evidence="2" id="KW-0813">Transport</keyword>
<gene>
    <name evidence="11" type="ORF">P875_00095572</name>
</gene>
<feature type="transmembrane region" description="Helical" evidence="9">
    <location>
        <begin position="1481"/>
        <end position="1504"/>
    </location>
</feature>
<dbReference type="InterPro" id="IPR021833">
    <property type="entry name" value="DUF3425"/>
</dbReference>
<dbReference type="Pfam" id="PF11905">
    <property type="entry name" value="DUF3425"/>
    <property type="match status" value="1"/>
</dbReference>
<dbReference type="InterPro" id="IPR005828">
    <property type="entry name" value="MFS_sugar_transport-like"/>
</dbReference>
<keyword evidence="3" id="KW-1003">Cell membrane</keyword>
<feature type="transmembrane region" description="Helical" evidence="9">
    <location>
        <begin position="1215"/>
        <end position="1239"/>
    </location>
</feature>
<dbReference type="SUPFAM" id="SSF55347">
    <property type="entry name" value="Glyceraldehyde-3-phosphate dehydrogenase-like, C-terminal domain"/>
    <property type="match status" value="1"/>
</dbReference>
<dbReference type="OrthoDB" id="408743at2759"/>
<feature type="transmembrane region" description="Helical" evidence="9">
    <location>
        <begin position="1610"/>
        <end position="1631"/>
    </location>
</feature>
<dbReference type="Pfam" id="PF01408">
    <property type="entry name" value="GFO_IDH_MocA"/>
    <property type="match status" value="1"/>
</dbReference>
<dbReference type="PANTHER" id="PTHR23502">
    <property type="entry name" value="MAJOR FACILITATOR SUPERFAMILY"/>
    <property type="match status" value="1"/>
</dbReference>
<evidence type="ECO:0000256" key="5">
    <source>
        <dbReference type="ARBA" id="ARBA00022989"/>
    </source>
</evidence>
<keyword evidence="4 9" id="KW-0812">Transmembrane</keyword>
<feature type="region of interest" description="Disordered" evidence="8">
    <location>
        <begin position="1013"/>
        <end position="1036"/>
    </location>
</feature>
<evidence type="ECO:0000256" key="1">
    <source>
        <dbReference type="ARBA" id="ARBA00004651"/>
    </source>
</evidence>
<comment type="caution">
    <text evidence="11">The sequence shown here is derived from an EMBL/GenBank/DDBJ whole genome shotgun (WGS) entry which is preliminary data.</text>
</comment>
<dbReference type="EMBL" id="JZEE01000627">
    <property type="protein sequence ID" value="KJK62281.1"/>
    <property type="molecule type" value="Genomic_DNA"/>
</dbReference>
<dbReference type="CDD" id="cd17323">
    <property type="entry name" value="MFS_Tpo1_MDR_like"/>
    <property type="match status" value="1"/>
</dbReference>
<dbReference type="Pfam" id="PF07690">
    <property type="entry name" value="MFS_1"/>
    <property type="match status" value="2"/>
</dbReference>
<name>A0A0F0I528_ASPPU</name>
<feature type="transmembrane region" description="Helical" evidence="9">
    <location>
        <begin position="728"/>
        <end position="754"/>
    </location>
</feature>
<dbReference type="FunFam" id="1.20.1250.20:FF:000011">
    <property type="entry name" value="MFS multidrug transporter, putative"/>
    <property type="match status" value="1"/>
</dbReference>
<feature type="transmembrane region" description="Helical" evidence="9">
    <location>
        <begin position="766"/>
        <end position="787"/>
    </location>
</feature>
<dbReference type="InterPro" id="IPR000683">
    <property type="entry name" value="Gfo/Idh/MocA-like_OxRdtase_N"/>
</dbReference>
<accession>A0A0F0I528</accession>
<evidence type="ECO:0000256" key="6">
    <source>
        <dbReference type="ARBA" id="ARBA00023136"/>
    </source>
</evidence>
<feature type="transmembrane region" description="Helical" evidence="9">
    <location>
        <begin position="560"/>
        <end position="582"/>
    </location>
</feature>
<feature type="transmembrane region" description="Helical" evidence="9">
    <location>
        <begin position="833"/>
        <end position="860"/>
    </location>
</feature>
<evidence type="ECO:0000313" key="11">
    <source>
        <dbReference type="EMBL" id="KJK62281.1"/>
    </source>
</evidence>
<protein>
    <submittedName>
        <fullName evidence="11">Major Facilitator Superfamily protein</fullName>
    </submittedName>
</protein>
<feature type="transmembrane region" description="Helical" evidence="9">
    <location>
        <begin position="872"/>
        <end position="895"/>
    </location>
</feature>
<feature type="transmembrane region" description="Helical" evidence="9">
    <location>
        <begin position="808"/>
        <end position="827"/>
    </location>
</feature>
<sequence length="1887" mass="207970">MTKAEPKMKRYALIGTGGRAMFFYTAIVRDFGSTAQLVAFCDTNNTRLAYANSRIEALGHSAVPTYLAQDFDRMIDETRPDEIIVTTIDRTHHKYIIRSLERGCNVVTEKPMTIDAPRCRQIIDAVDRTQGQVRVTFNYRYAPHNTKIAELLNSGAIGDVNSVHFEWMLNTSHGADYFRRWHRDKRNSGGLLVHKSTHHFDLVNFWLRTKPETVVAMGDLRFYGKENAERRGETKFYSRARGSDVAKEDPFALDLESNEQLKALYADAEWEDGYYRDQSVFGDGINIEDTMGVMVRYQTGAVLTYSLTAYAPWEGFRVNFNGSKGRLEVEVVEQSYVNSGGEQAMEGALESRTILLRPLLGKPVEIEVPTGEGGHGGGDPQLLQDLFGTRSSDPLNRAASHLDGAWSIATGIAANESMRTGQVAAMQTRNKSLGMWHRIWLFFLLGTTNSRKIVGNVDHQWLGNGTSDNPYIVSWPANDALNGRNYGKVRKVSIIALSGLSTLSVAFASSAYSGDLSSICQYFGVSDEAATLGLSLYVLGFAIGPLLWAPMSEAFGRRIVFLATFSLFTLFNVGAAISAISANFASLVIFRALAGMFGSAPLTNSGGIVADLYSAETRGLAAVFYSCATFLGPVLGPIAGGFLGEAQGWRWVEGLLAIYSGFMLILGILCVPETFSNVLLRRRAAMLSMQTGKLYVTSVDHRNPPGSLAEGLQVSLTRPLRLLSKEPIVVVLALYMSFLYGTTYLLLAALPIVFQRVRGWSPGMGGLAFVPIAIGMLFATAFMIFINRQYIRKVRASETGQLPPEARLPSGKVGAALIPMGLFLFAWTNGPSIHWAVCMVGTAFFGFGNICVTLALVNYLVDSYVTYAASALAAATVMRSLCGATFPLFTTYLYVGPEYSYRSADGSNNNPTLPWLLLLLLLRHFSSPCNSLPSVIRPTINMSQNGAQQALVPIKREDCDVHDLLHRDMRAERRKMQNRINQRAYRMRQNHKSHGPIRPKRWKVIGSLWGDDSDHAKNESGRNHHAPSFHSNNSPHTKDYEGEILCRLAPSRQRKRAYQFELTAHRDYMEGTPQVDHLLTLVKFNVYRALAENMNVLGMDIKGWMHADAISPFCTFQPKSFDRVIPIHLQPTAIQRAVPHHPWLDFFPHPRMRDRLIFASNIYDDEQLCIDIMGFWNADVDDPALIVWGQLWEIANWEMSDALARQQMIRKVPKVGPVILLVLSLAITKTTVSFASGILRMFVSQSTQFALQNDLNRVEDAPDAPKVSTDDYAPPNGGLRAWLQVLGSFFLFFNTWGIINSYGVFQTYYEQSLLQGTDASTISWIGSLQSFLIMFLGVLTGPIYDAGHSLPLLYIGSLLVVLGHMMLSLCDTVWQVLLAQSICVGIGAGLLFVPSIAILSAYFTTKLPFAVSIAACGSSVGGVIYPILIRDSISRLGFAWSVRIAGFLALFGLTLSCLVMRVRTLPATRRKLVDWTSFRDIPYLLFNIGMFLCFMGLYTPYYYVQSIASQNHTVSTDLVFYLLPIINASSTLGRLVPGYLSQIMGSFNIIVPCSVISGALILCLLAVHSQGALLAFCVLYGCFSGSLVSLLGPVLVFLSPHVGVIGTRMGMCFTILSIALLVGSPISGAILDASGANPTWIFSGCLTLAGGIMLGVQDTVTTTRYTRCPTSCTKVRRILVTTGCPSFAATGQTCRDPKEVYLGQTIARGQCPNHKDEGFAEYDTRQSETVQPGLKGATVMLQSTFICTGLALAGWLEYGLALTEGSPRWLIKKGRIDEAREILVMLGNEPNDSPSIVHQIEEIEASLQETGQGSFKDIFRNGRARFANRAFIAVSTQMGQQICGANAITFYQSTSFKNHLGMNRSLALLMSAVLFTWHLLSPLPITS</sequence>
<feature type="transmembrane region" description="Helical" evidence="9">
    <location>
        <begin position="1409"/>
        <end position="1428"/>
    </location>
</feature>
<dbReference type="Pfam" id="PF00083">
    <property type="entry name" value="Sugar_tr"/>
    <property type="match status" value="1"/>
</dbReference>
<dbReference type="STRING" id="1403190.A0A0F0I528"/>
<dbReference type="Gene3D" id="1.20.1250.20">
    <property type="entry name" value="MFS general substrate transporter like domains"/>
    <property type="match status" value="3"/>
</dbReference>
<comment type="similarity">
    <text evidence="7">Belongs to the major facilitator superfamily. DHA1 family. Polyamines/proton antiporter (TC 2.A.1.2.16) subfamily.</text>
</comment>
<dbReference type="Gene3D" id="3.40.50.720">
    <property type="entry name" value="NAD(P)-binding Rossmann-like Domain"/>
    <property type="match status" value="1"/>
</dbReference>
<feature type="transmembrane region" description="Helical" evidence="9">
    <location>
        <begin position="1866"/>
        <end position="1885"/>
    </location>
</feature>
<dbReference type="Proteomes" id="UP000033540">
    <property type="component" value="Unassembled WGS sequence"/>
</dbReference>
<feature type="transmembrane region" description="Helical" evidence="9">
    <location>
        <begin position="1281"/>
        <end position="1302"/>
    </location>
</feature>
<feature type="transmembrane region" description="Helical" evidence="9">
    <location>
        <begin position="1322"/>
        <end position="1344"/>
    </location>
</feature>
<feature type="transmembrane region" description="Helical" evidence="9">
    <location>
        <begin position="588"/>
        <end position="610"/>
    </location>
</feature>
<dbReference type="InterPro" id="IPR036259">
    <property type="entry name" value="MFS_trans_sf"/>
</dbReference>
<feature type="transmembrane region" description="Helical" evidence="9">
    <location>
        <begin position="656"/>
        <end position="680"/>
    </location>
</feature>
<feature type="transmembrane region" description="Helical" evidence="9">
    <location>
        <begin position="1573"/>
        <end position="1598"/>
    </location>
</feature>
<feature type="transmembrane region" description="Helical" evidence="9">
    <location>
        <begin position="492"/>
        <end position="509"/>
    </location>
</feature>
<dbReference type="InterPro" id="IPR004104">
    <property type="entry name" value="Gfo/Idh/MocA-like_OxRdtase_C"/>
</dbReference>
<dbReference type="PANTHER" id="PTHR23502:SF186">
    <property type="entry name" value="MAJOR FACILITATOR SUPERFAMILY (MFS) PROFILE DOMAIN-CONTAINING PROTEIN"/>
    <property type="match status" value="1"/>
</dbReference>
<dbReference type="SUPFAM" id="SSF103473">
    <property type="entry name" value="MFS general substrate transporter"/>
    <property type="match status" value="3"/>
</dbReference>
<dbReference type="Pfam" id="PF02894">
    <property type="entry name" value="GFO_IDH_MocA_C"/>
    <property type="match status" value="1"/>
</dbReference>
<comment type="subcellular location">
    <subcellularLocation>
        <location evidence="1">Cell membrane</location>
        <topology evidence="1">Multi-pass membrane protein</topology>
    </subcellularLocation>
</comment>
<dbReference type="Gene3D" id="3.30.360.10">
    <property type="entry name" value="Dihydrodipicolinate Reductase, domain 2"/>
    <property type="match status" value="1"/>
</dbReference>